<gene>
    <name evidence="4" type="ORF">U27_06432</name>
</gene>
<reference evidence="4" key="1">
    <citation type="journal article" date="2015" name="PeerJ">
        <title>First genomic representation of candidate bacterial phylum KSB3 points to enhanced environmental sensing as a trigger of wastewater bulking.</title>
        <authorList>
            <person name="Sekiguchi Y."/>
            <person name="Ohashi A."/>
            <person name="Parks D.H."/>
            <person name="Yamauchi T."/>
            <person name="Tyson G.W."/>
            <person name="Hugenholtz P."/>
        </authorList>
    </citation>
    <scope>NUCLEOTIDE SEQUENCE [LARGE SCALE GENOMIC DNA]</scope>
</reference>
<proteinExistence type="inferred from homology"/>
<dbReference type="Proteomes" id="UP000030661">
    <property type="component" value="Unassembled WGS sequence"/>
</dbReference>
<dbReference type="PROSITE" id="PS50801">
    <property type="entry name" value="STAS"/>
    <property type="match status" value="1"/>
</dbReference>
<dbReference type="GO" id="GO:0043856">
    <property type="term" value="F:anti-sigma factor antagonist activity"/>
    <property type="evidence" value="ECO:0007669"/>
    <property type="project" value="InterPro"/>
</dbReference>
<dbReference type="eggNOG" id="COG1366">
    <property type="taxonomic scope" value="Bacteria"/>
</dbReference>
<dbReference type="PANTHER" id="PTHR33495">
    <property type="entry name" value="ANTI-SIGMA FACTOR ANTAGONIST TM_1081-RELATED-RELATED"/>
    <property type="match status" value="1"/>
</dbReference>
<evidence type="ECO:0000256" key="1">
    <source>
        <dbReference type="ARBA" id="ARBA00009013"/>
    </source>
</evidence>
<dbReference type="Pfam" id="PF01740">
    <property type="entry name" value="STAS"/>
    <property type="match status" value="1"/>
</dbReference>
<dbReference type="NCBIfam" id="TIGR00377">
    <property type="entry name" value="ant_ant_sig"/>
    <property type="match status" value="1"/>
</dbReference>
<dbReference type="HOGENOM" id="CLU_115403_9_3_0"/>
<name>A0A081C4E2_VECG1</name>
<evidence type="ECO:0000259" key="3">
    <source>
        <dbReference type="PROSITE" id="PS50801"/>
    </source>
</evidence>
<evidence type="ECO:0000256" key="2">
    <source>
        <dbReference type="RuleBase" id="RU003749"/>
    </source>
</evidence>
<dbReference type="STRING" id="1499967.U27_06432"/>
<keyword evidence="5" id="KW-1185">Reference proteome</keyword>
<dbReference type="InterPro" id="IPR002645">
    <property type="entry name" value="STAS_dom"/>
</dbReference>
<dbReference type="Gene3D" id="3.30.750.24">
    <property type="entry name" value="STAS domain"/>
    <property type="match status" value="1"/>
</dbReference>
<comment type="similarity">
    <text evidence="1 2">Belongs to the anti-sigma-factor antagonist family.</text>
</comment>
<dbReference type="InterPro" id="IPR003658">
    <property type="entry name" value="Anti-sigma_ant"/>
</dbReference>
<evidence type="ECO:0000313" key="4">
    <source>
        <dbReference type="EMBL" id="GAK59447.1"/>
    </source>
</evidence>
<dbReference type="SUPFAM" id="SSF52091">
    <property type="entry name" value="SpoIIaa-like"/>
    <property type="match status" value="1"/>
</dbReference>
<dbReference type="EMBL" id="DF820470">
    <property type="protein sequence ID" value="GAK59447.1"/>
    <property type="molecule type" value="Genomic_DNA"/>
</dbReference>
<sequence>MKEDEPQETLRSENRTMRKLNITIDTLSEQNVTKISVEGFLDAHTVPEMEKIIHGLLNDGKYRIIVDFNALSYISSAGLGVFMSVIGDVKNNNGDIILMKMPPKIYKVFDLLGFTEIFTIVDDEQTALNSFK</sequence>
<accession>A0A081C4E2</accession>
<protein>
    <recommendedName>
        <fullName evidence="2">Anti-sigma factor antagonist</fullName>
    </recommendedName>
</protein>
<organism evidence="4">
    <name type="scientific">Vecturithrix granuli</name>
    <dbReference type="NCBI Taxonomy" id="1499967"/>
    <lineage>
        <taxon>Bacteria</taxon>
        <taxon>Candidatus Moduliflexota</taxon>
        <taxon>Candidatus Vecturitrichia</taxon>
        <taxon>Candidatus Vecturitrichales</taxon>
        <taxon>Candidatus Vecturitrichaceae</taxon>
        <taxon>Candidatus Vecturithrix</taxon>
    </lineage>
</organism>
<feature type="domain" description="STAS" evidence="3">
    <location>
        <begin position="22"/>
        <end position="131"/>
    </location>
</feature>
<dbReference type="CDD" id="cd07043">
    <property type="entry name" value="STAS_anti-anti-sigma_factors"/>
    <property type="match status" value="1"/>
</dbReference>
<evidence type="ECO:0000313" key="5">
    <source>
        <dbReference type="Proteomes" id="UP000030661"/>
    </source>
</evidence>
<dbReference type="AlphaFoldDB" id="A0A081C4E2"/>
<dbReference type="InterPro" id="IPR036513">
    <property type="entry name" value="STAS_dom_sf"/>
</dbReference>